<dbReference type="EMBL" id="LKHP01000004">
    <property type="protein sequence ID" value="KRQ87131.1"/>
    <property type="molecule type" value="Genomic_DNA"/>
</dbReference>
<dbReference type="OrthoDB" id="2047841at2"/>
<comment type="caution">
    <text evidence="1">The sequence shown here is derived from an EMBL/GenBank/DDBJ whole genome shotgun (WGS) entry which is preliminary data.</text>
</comment>
<name>A0A0R3JUA8_CALMK</name>
<dbReference type="PANTHER" id="PTHR37507">
    <property type="entry name" value="SPORULATION PROTEIN YDCC"/>
    <property type="match status" value="1"/>
</dbReference>
<dbReference type="Gene3D" id="2.50.20.10">
    <property type="entry name" value="Lipoprotein localisation LolA/LolB/LppX"/>
    <property type="match status" value="1"/>
</dbReference>
<dbReference type="SUPFAM" id="SSF89392">
    <property type="entry name" value="Prokaryotic lipoproteins and lipoprotein localization factors"/>
    <property type="match status" value="1"/>
</dbReference>
<dbReference type="InterPro" id="IPR004564">
    <property type="entry name" value="OM_lipoprot_carrier_LolA-like"/>
</dbReference>
<evidence type="ECO:0000313" key="2">
    <source>
        <dbReference type="Proteomes" id="UP000052015"/>
    </source>
</evidence>
<dbReference type="Proteomes" id="UP000052015">
    <property type="component" value="Unassembled WGS sequence"/>
</dbReference>
<protein>
    <submittedName>
        <fullName evidence="1">Outer-membrane lipoprotein carrier protein</fullName>
    </submittedName>
</protein>
<dbReference type="Pfam" id="PF03548">
    <property type="entry name" value="LolA"/>
    <property type="match status" value="1"/>
</dbReference>
<evidence type="ECO:0000313" key="1">
    <source>
        <dbReference type="EMBL" id="KRQ87131.1"/>
    </source>
</evidence>
<keyword evidence="2" id="KW-1185">Reference proteome</keyword>
<dbReference type="RefSeq" id="WP_057977615.1">
    <property type="nucleotide sequence ID" value="NZ_LKHP01000004.1"/>
</dbReference>
<organism evidence="1 2">
    <name type="scientific">Caloramator mitchellensis</name>
    <dbReference type="NCBI Taxonomy" id="908809"/>
    <lineage>
        <taxon>Bacteria</taxon>
        <taxon>Bacillati</taxon>
        <taxon>Bacillota</taxon>
        <taxon>Clostridia</taxon>
        <taxon>Eubacteriales</taxon>
        <taxon>Clostridiaceae</taxon>
        <taxon>Caloramator</taxon>
    </lineage>
</organism>
<sequence length="200" mass="23662">MKYRLLIVLLLVLILGCSKKTEYDNAKAKLEKLKSYEALVEVDIYGNKGVSHYKTQQFFMEPNLIRIETISPSFLKGKILIFDGNKYYIFHPIINQKYSIEKVKDDDAFIFMGIIDKRIFLTQDAKYSYKKIDEKEYISIKVNLEESSPYRKYAEIYVDKETLLPKILVLYDDKENLRVNINFTEFKYNKAIDDKLFKGI</sequence>
<dbReference type="AlphaFoldDB" id="A0A0R3JUA8"/>
<dbReference type="InterPro" id="IPR052944">
    <property type="entry name" value="Sporulation_related"/>
</dbReference>
<dbReference type="PROSITE" id="PS51257">
    <property type="entry name" value="PROKAR_LIPOPROTEIN"/>
    <property type="match status" value="1"/>
</dbReference>
<accession>A0A0R3JUA8</accession>
<proteinExistence type="predicted"/>
<gene>
    <name evidence="1" type="primary">lolA</name>
    <name evidence="1" type="ORF">ABG79_00929</name>
</gene>
<keyword evidence="1" id="KW-0449">Lipoprotein</keyword>
<dbReference type="PANTHER" id="PTHR37507:SF2">
    <property type="entry name" value="SPORULATION PROTEIN YDCC"/>
    <property type="match status" value="1"/>
</dbReference>
<dbReference type="STRING" id="908809.ABG79_00929"/>
<dbReference type="InterPro" id="IPR029046">
    <property type="entry name" value="LolA/LolB/LppX"/>
</dbReference>
<reference evidence="1 2" key="1">
    <citation type="submission" date="2015-09" db="EMBL/GenBank/DDBJ databases">
        <title>Draft genome sequence of a Caloramator mitchellensis, a moderate thermophile from the Great Artesian Basin of Australia.</title>
        <authorList>
            <person name="Patel B.K."/>
        </authorList>
    </citation>
    <scope>NUCLEOTIDE SEQUENCE [LARGE SCALE GENOMIC DNA]</scope>
    <source>
        <strain evidence="1 2">VF08</strain>
    </source>
</reference>